<proteinExistence type="predicted"/>
<dbReference type="Proteomes" id="UP000275408">
    <property type="component" value="Unassembled WGS sequence"/>
</dbReference>
<dbReference type="AlphaFoldDB" id="A0A3M6U8G8"/>
<comment type="caution">
    <text evidence="1">The sequence shown here is derived from an EMBL/GenBank/DDBJ whole genome shotgun (WGS) entry which is preliminary data.</text>
</comment>
<protein>
    <submittedName>
        <fullName evidence="1">Uncharacterized protein</fullName>
    </submittedName>
</protein>
<gene>
    <name evidence="1" type="ORF">pdam_00013932</name>
</gene>
<dbReference type="OrthoDB" id="5985247at2759"/>
<evidence type="ECO:0000313" key="2">
    <source>
        <dbReference type="Proteomes" id="UP000275408"/>
    </source>
</evidence>
<dbReference type="Gene3D" id="2.170.15.10">
    <property type="entry name" value="Proaerolysin, chain A, domain 3"/>
    <property type="match status" value="2"/>
</dbReference>
<keyword evidence="2" id="KW-1185">Reference proteome</keyword>
<feature type="non-terminal residue" evidence="1">
    <location>
        <position position="1161"/>
    </location>
</feature>
<reference evidence="1 2" key="1">
    <citation type="journal article" date="2018" name="Sci. Rep.">
        <title>Comparative analysis of the Pocillopora damicornis genome highlights role of immune system in coral evolution.</title>
        <authorList>
            <person name="Cunning R."/>
            <person name="Bay R.A."/>
            <person name="Gillette P."/>
            <person name="Baker A.C."/>
            <person name="Traylor-Knowles N."/>
        </authorList>
    </citation>
    <scope>NUCLEOTIDE SEQUENCE [LARGE SCALE GENOMIC DNA]</scope>
    <source>
        <strain evidence="1">RSMAS</strain>
        <tissue evidence="1">Whole animal</tissue>
    </source>
</reference>
<name>A0A3M6U8G8_POCDA</name>
<dbReference type="EMBL" id="RCHS01002017">
    <property type="protein sequence ID" value="RMX49963.1"/>
    <property type="molecule type" value="Genomic_DNA"/>
</dbReference>
<accession>A0A3M6U8G8</accession>
<evidence type="ECO:0000313" key="1">
    <source>
        <dbReference type="EMBL" id="RMX49963.1"/>
    </source>
</evidence>
<sequence length="1161" mass="127889">MTGSCRSSPGAGFSPYCWIASDSWGHKLKCGTKSDCRDAALNWGNCVFASCAFDRGSGRSCDRMNREKLGELKKECGSEGFSFDSWANRYEKARKLYDKFSPCVGGAIEDETKKVIKYCHCFNSCGKDQTEDGTCTVQGLDRRLDMELDVKTPYTAVCAIDCEPEEKLVFLQKVKNEHPTEKATKKVIITKGMTSSKSTSSGGSSSATVSGEVGFKVMKIFDVKIGASGTLEHNWSLSTTRTEFQQVTSEISIGVEPGDEVSVFQVVGECKNSDGSVYTVKTPTYVIRGKDGSSETKKADFSKAEKGLACFEGNCAMTGSCRSAPGAGFSPYCWIASDSWGHKLKCGTKSDCRDAALNWGNCVFASCAFDRGSGRSCDRMNREKLGELKKECGSKGFSFDSWANRYEKARKLYDKFSPCVGGAIEDETKKVIKYCHCLNSCGKDQTEDGTCTVQGSCRSAPGAGFSPYCWIASDSWGHKLKCGTKSDCRGAALSWGNCVFASCNVDLADGRSCDEMNSEKLGELKKECGSKGFSFDSWANRYEKARKLYDKFSPCVGGAIEDETKKVIKYCHCFNSCGKDQTEDGTCTVQGLDRRLDMELDVKSPYTAVCAIDCEPEEKLKCGTKSDCRSAALSWGNCVFLSCAFDRGSGRSCDRMNREKLGELKKECGSEGFSFDSWANRYEKARKLYDKFSPCVGDAIEDETKKVIKYCHCFNSCGKDQTEDGTCTVQGLDRRLDMELDVKSPYTAVCAIDCEPEEKLVFLQKVINRHPTEKATKKVIITKGMSSSKSTSSGGSSSATVSGEVGFNVMKLFDVKIGASGTLEHNWSLSTTRTEFQQVTSEISIGVKPGDEVSVFQVVGECKNSDGTVYTVKTPTYVIKGKDGSSETKEADFSEAEKRLSKRRFKTFYPVIIARICAVQISGNLQFSTKVLKFGTLFLFQSLVRETFLSLRRKSKSFYLSSCQSSPGSSASPYCWIAANSWGHGLKCGTTRDCAEAALNWGRCIFGSCAFDRASGRTCDQMNRRNLGELKKECDTRGFSFDSWARRYDKAVKLFNRFSPCFSKHIEDQTKKVIKYCHCLNSCGKDQTQDGSCTVSGLDRRLDTELDVKSPYTAVCAVDCKPNEKAKMILEKADKQPERAVSSYFSVKSTTCFFLNLHDST</sequence>
<organism evidence="1 2">
    <name type="scientific">Pocillopora damicornis</name>
    <name type="common">Cauliflower coral</name>
    <name type="synonym">Millepora damicornis</name>
    <dbReference type="NCBI Taxonomy" id="46731"/>
    <lineage>
        <taxon>Eukaryota</taxon>
        <taxon>Metazoa</taxon>
        <taxon>Cnidaria</taxon>
        <taxon>Anthozoa</taxon>
        <taxon>Hexacorallia</taxon>
        <taxon>Scleractinia</taxon>
        <taxon>Astrocoeniina</taxon>
        <taxon>Pocilloporidae</taxon>
        <taxon>Pocillopora</taxon>
    </lineage>
</organism>